<gene>
    <name evidence="2" type="primary">ybgA</name>
    <name evidence="2" type="ORF">GCM10010919_21700</name>
</gene>
<protein>
    <recommendedName>
        <fullName evidence="1">DUF1722 domain-containing protein</fullName>
    </recommendedName>
</protein>
<proteinExistence type="predicted"/>
<sequence length="313" mass="35686">MAVKIGISACVLGDKVRFDGGHKASTFCTQQLQPLVQYVAVCPEQAIGMGVPRPAIRLQRDTQQQIRLVQSRDNSLDYTEQMLDYTAQMLPRFAELSGYIVCAKSPTCGMERVKLYDTEGNALGKLAVGVYTRQLMQAYPWLPVEEDGRLLDPALKENFVSRVFACHDFQKTMRDGFSIGKLVAFHSRYKFLVMAHSPVAYHQLGKLVAEAKLFQPAELQLRYLTELMQAMRNIATRKQHANVLQHLQGFLKKLMDSAARQELAELINRYRCGRVPLLAPVTLLQHYLRLYPNNYLQQQVYFNPYPEQLGLRA</sequence>
<evidence type="ECO:0000313" key="3">
    <source>
        <dbReference type="Proteomes" id="UP000659697"/>
    </source>
</evidence>
<dbReference type="InterPro" id="IPR013560">
    <property type="entry name" value="DUF1722"/>
</dbReference>
<dbReference type="PANTHER" id="PTHR30087:SF0">
    <property type="entry name" value="INNER MEMBRANE PROTEIN"/>
    <property type="match status" value="1"/>
</dbReference>
<dbReference type="RefSeq" id="WP_189433035.1">
    <property type="nucleotide sequence ID" value="NZ_BNAO01000005.1"/>
</dbReference>
<dbReference type="Pfam" id="PF08349">
    <property type="entry name" value="DUF1722"/>
    <property type="match status" value="1"/>
</dbReference>
<dbReference type="PIRSF" id="PIRSF037004">
    <property type="entry name" value="UCP037004"/>
    <property type="match status" value="1"/>
</dbReference>
<evidence type="ECO:0000313" key="2">
    <source>
        <dbReference type="EMBL" id="GHG70866.1"/>
    </source>
</evidence>
<reference evidence="3" key="1">
    <citation type="journal article" date="2019" name="Int. J. Syst. Evol. Microbiol.">
        <title>The Global Catalogue of Microorganisms (GCM) 10K type strain sequencing project: providing services to taxonomists for standard genome sequencing and annotation.</title>
        <authorList>
            <consortium name="The Broad Institute Genomics Platform"/>
            <consortium name="The Broad Institute Genome Sequencing Center for Infectious Disease"/>
            <person name="Wu L."/>
            <person name="Ma J."/>
        </authorList>
    </citation>
    <scope>NUCLEOTIDE SEQUENCE [LARGE SCALE GENOMIC DNA]</scope>
    <source>
        <strain evidence="3">CGMCC 1.7003</strain>
    </source>
</reference>
<accession>A0ABQ3KZY6</accession>
<evidence type="ECO:0000259" key="1">
    <source>
        <dbReference type="Pfam" id="PF08349"/>
    </source>
</evidence>
<dbReference type="Pfam" id="PF04463">
    <property type="entry name" value="2-thiour_desulf"/>
    <property type="match status" value="1"/>
</dbReference>
<organism evidence="2 3">
    <name type="scientific">Alishewanella longhuensis</name>
    <dbReference type="NCBI Taxonomy" id="1091037"/>
    <lineage>
        <taxon>Bacteria</taxon>
        <taxon>Pseudomonadati</taxon>
        <taxon>Pseudomonadota</taxon>
        <taxon>Gammaproteobacteria</taxon>
        <taxon>Alteromonadales</taxon>
        <taxon>Alteromonadaceae</taxon>
        <taxon>Alishewanella</taxon>
    </lineage>
</organism>
<dbReference type="Proteomes" id="UP000659697">
    <property type="component" value="Unassembled WGS sequence"/>
</dbReference>
<keyword evidence="3" id="KW-1185">Reference proteome</keyword>
<dbReference type="EMBL" id="BNAO01000005">
    <property type="protein sequence ID" value="GHG70866.1"/>
    <property type="molecule type" value="Genomic_DNA"/>
</dbReference>
<dbReference type="InterPro" id="IPR017087">
    <property type="entry name" value="UCP037004"/>
</dbReference>
<dbReference type="PANTHER" id="PTHR30087">
    <property type="entry name" value="INNER MEMBRANE PROTEIN"/>
    <property type="match status" value="1"/>
</dbReference>
<feature type="domain" description="DUF1722" evidence="1">
    <location>
        <begin position="190"/>
        <end position="306"/>
    </location>
</feature>
<comment type="caution">
    <text evidence="2">The sequence shown here is derived from an EMBL/GenBank/DDBJ whole genome shotgun (WGS) entry which is preliminary data.</text>
</comment>
<name>A0ABQ3KZY6_9ALTE</name>
<dbReference type="InterPro" id="IPR007553">
    <property type="entry name" value="2-thiour_desulf"/>
</dbReference>